<name>A0AAD5Q2B9_9CRUS</name>
<keyword evidence="5" id="KW-1133">Transmembrane helix</keyword>
<feature type="compositionally biased region" description="Acidic residues" evidence="4">
    <location>
        <begin position="1265"/>
        <end position="1277"/>
    </location>
</feature>
<comment type="caution">
    <text evidence="7">The sequence shown here is derived from an EMBL/GenBank/DDBJ whole genome shotgun (WGS) entry which is preliminary data.</text>
</comment>
<dbReference type="Gene3D" id="1.10.1300.10">
    <property type="entry name" value="3'5'-cyclic nucleotide phosphodiesterase, catalytic domain"/>
    <property type="match status" value="1"/>
</dbReference>
<keyword evidence="5" id="KW-0472">Membrane</keyword>
<feature type="region of interest" description="Disordered" evidence="4">
    <location>
        <begin position="1360"/>
        <end position="1422"/>
    </location>
</feature>
<keyword evidence="2 3" id="KW-0378">Hydrolase</keyword>
<comment type="cofactor">
    <cofactor evidence="3">
        <name>a divalent metal cation</name>
        <dbReference type="ChEBI" id="CHEBI:60240"/>
    </cofactor>
    <text evidence="3">Binds 2 divalent metal cations per subunit. Site 1 may preferentially bind zinc ions, while site 2 has a preference for magnesium and/or manganese ions.</text>
</comment>
<feature type="compositionally biased region" description="Basic and acidic residues" evidence="4">
    <location>
        <begin position="669"/>
        <end position="680"/>
    </location>
</feature>
<evidence type="ECO:0000259" key="6">
    <source>
        <dbReference type="PROSITE" id="PS51845"/>
    </source>
</evidence>
<dbReference type="GO" id="GO:0004114">
    <property type="term" value="F:3',5'-cyclic-nucleotide phosphodiesterase activity"/>
    <property type="evidence" value="ECO:0007669"/>
    <property type="project" value="InterPro"/>
</dbReference>
<dbReference type="PANTHER" id="PTHR11347">
    <property type="entry name" value="CYCLIC NUCLEOTIDE PHOSPHODIESTERASE"/>
    <property type="match status" value="1"/>
</dbReference>
<feature type="compositionally biased region" description="Low complexity" evidence="4">
    <location>
        <begin position="1379"/>
        <end position="1392"/>
    </location>
</feature>
<feature type="compositionally biased region" description="Low complexity" evidence="4">
    <location>
        <begin position="546"/>
        <end position="564"/>
    </location>
</feature>
<feature type="transmembrane region" description="Helical" evidence="5">
    <location>
        <begin position="150"/>
        <end position="172"/>
    </location>
</feature>
<feature type="compositionally biased region" description="Basic and acidic residues" evidence="4">
    <location>
        <begin position="1393"/>
        <end position="1422"/>
    </location>
</feature>
<feature type="region of interest" description="Disordered" evidence="4">
    <location>
        <begin position="583"/>
        <end position="616"/>
    </location>
</feature>
<dbReference type="Pfam" id="PF00233">
    <property type="entry name" value="PDEase_I"/>
    <property type="match status" value="1"/>
</dbReference>
<feature type="region of interest" description="Disordered" evidence="4">
    <location>
        <begin position="1265"/>
        <end position="1332"/>
    </location>
</feature>
<feature type="transmembrane region" description="Helical" evidence="5">
    <location>
        <begin position="92"/>
        <end position="111"/>
    </location>
</feature>
<feature type="region of interest" description="Disordered" evidence="4">
    <location>
        <begin position="663"/>
        <end position="862"/>
    </location>
</feature>
<feature type="region of interest" description="Disordered" evidence="4">
    <location>
        <begin position="324"/>
        <end position="386"/>
    </location>
</feature>
<keyword evidence="8" id="KW-1185">Reference proteome</keyword>
<dbReference type="PROSITE" id="PS51845">
    <property type="entry name" value="PDEASE_I_2"/>
    <property type="match status" value="1"/>
</dbReference>
<protein>
    <recommendedName>
        <fullName evidence="3">Phosphodiesterase</fullName>
        <ecNumber evidence="3">3.1.4.-</ecNumber>
    </recommendedName>
</protein>
<reference evidence="7 8" key="1">
    <citation type="submission" date="2022-05" db="EMBL/GenBank/DDBJ databases">
        <title>A multi-omics perspective on studying reproductive biology in Daphnia sinensis.</title>
        <authorList>
            <person name="Jia J."/>
        </authorList>
    </citation>
    <scope>NUCLEOTIDE SEQUENCE [LARGE SCALE GENOMIC DNA]</scope>
    <source>
        <strain evidence="7 8">WSL</strain>
    </source>
</reference>
<evidence type="ECO:0000256" key="2">
    <source>
        <dbReference type="ARBA" id="ARBA00022801"/>
    </source>
</evidence>
<feature type="compositionally biased region" description="Gly residues" evidence="4">
    <location>
        <begin position="706"/>
        <end position="720"/>
    </location>
</feature>
<evidence type="ECO:0000313" key="7">
    <source>
        <dbReference type="EMBL" id="KAI9564285.1"/>
    </source>
</evidence>
<keyword evidence="1 3" id="KW-0479">Metal-binding</keyword>
<dbReference type="CDD" id="cd00077">
    <property type="entry name" value="HDc"/>
    <property type="match status" value="1"/>
</dbReference>
<feature type="region of interest" description="Disordered" evidence="4">
    <location>
        <begin position="542"/>
        <end position="564"/>
    </location>
</feature>
<dbReference type="EMBL" id="WJBH02000001">
    <property type="protein sequence ID" value="KAI9564285.1"/>
    <property type="molecule type" value="Genomic_DNA"/>
</dbReference>
<dbReference type="GO" id="GO:0007165">
    <property type="term" value="P:signal transduction"/>
    <property type="evidence" value="ECO:0007669"/>
    <property type="project" value="InterPro"/>
</dbReference>
<dbReference type="InterPro" id="IPR002073">
    <property type="entry name" value="PDEase_catalytic_dom"/>
</dbReference>
<feature type="compositionally biased region" description="Low complexity" evidence="4">
    <location>
        <begin position="355"/>
        <end position="383"/>
    </location>
</feature>
<feature type="transmembrane region" description="Helical" evidence="5">
    <location>
        <begin position="117"/>
        <end position="138"/>
    </location>
</feature>
<keyword evidence="5" id="KW-0812">Transmembrane</keyword>
<accession>A0AAD5Q2B9</accession>
<evidence type="ECO:0000256" key="1">
    <source>
        <dbReference type="ARBA" id="ARBA00022723"/>
    </source>
</evidence>
<dbReference type="EC" id="3.1.4.-" evidence="3"/>
<feature type="compositionally biased region" description="Low complexity" evidence="4">
    <location>
        <begin position="695"/>
        <end position="705"/>
    </location>
</feature>
<feature type="compositionally biased region" description="Polar residues" evidence="4">
    <location>
        <begin position="747"/>
        <end position="778"/>
    </location>
</feature>
<evidence type="ECO:0000256" key="3">
    <source>
        <dbReference type="RuleBase" id="RU363067"/>
    </source>
</evidence>
<feature type="compositionally biased region" description="Acidic residues" evidence="4">
    <location>
        <begin position="779"/>
        <end position="797"/>
    </location>
</feature>
<dbReference type="InterPro" id="IPR003607">
    <property type="entry name" value="HD/PDEase_dom"/>
</dbReference>
<organism evidence="7 8">
    <name type="scientific">Daphnia sinensis</name>
    <dbReference type="NCBI Taxonomy" id="1820382"/>
    <lineage>
        <taxon>Eukaryota</taxon>
        <taxon>Metazoa</taxon>
        <taxon>Ecdysozoa</taxon>
        <taxon>Arthropoda</taxon>
        <taxon>Crustacea</taxon>
        <taxon>Branchiopoda</taxon>
        <taxon>Diplostraca</taxon>
        <taxon>Cladocera</taxon>
        <taxon>Anomopoda</taxon>
        <taxon>Daphniidae</taxon>
        <taxon>Daphnia</taxon>
        <taxon>Daphnia similis group</taxon>
    </lineage>
</organism>
<feature type="compositionally biased region" description="Polar residues" evidence="4">
    <location>
        <begin position="23"/>
        <end position="39"/>
    </location>
</feature>
<dbReference type="FunFam" id="1.10.1300.10:FF:000026">
    <property type="entry name" value="Phosphodiesterase"/>
    <property type="match status" value="1"/>
</dbReference>
<dbReference type="Proteomes" id="UP000820818">
    <property type="component" value="Linkage Group LG1"/>
</dbReference>
<gene>
    <name evidence="7" type="ORF">GHT06_008023</name>
</gene>
<dbReference type="SMART" id="SM00471">
    <property type="entry name" value="HDc"/>
    <property type="match status" value="1"/>
</dbReference>
<evidence type="ECO:0000256" key="4">
    <source>
        <dbReference type="SAM" id="MobiDB-lite"/>
    </source>
</evidence>
<sequence>MGSLTASGTGRRGSSRRGSRSSEYQQQNHNNKDINSQIGASGSPYVSVAVRVLERGSGRIFGFREVCSTGRDIFYWISAAVERHCPPRWTPWILAIGSVIVGSLLTMLWVLMDVVWIYSELCSLTVPFFALMSGYLLLALGFRHSWTPTGIYLTFCGSIVGETVGFFLSSALEVQNGWDARGAAAAAAVHFNEAGHDQDMQTGDGEAAVGLGGMALPRRETTQFLLHPLYLLTYTLTLAATSRLTDTLSSSQSTFIVVSVVLLRSAGCVTLPSLPIILRPAVTYLAGLLGVLLAKFTETSLIQPDVVPILNSSNSLANPQLPLLSGGNGGGAGSRRTSAVDHESRVMAARRRRTSSAALTSTQASAASSAAGQSGASQGNATGNNKVRRTSLPALLANKKDHLLVSSAALWGLDVALLSEAHGLVTDLLLESSTMPPQLASGLKALANLLSPPLPHQSGGPIMDRRPRHTLPHVALSDVQYASDTEEIPYTGESLFQHLSKKGKRFVPPNLLRRMSTSTWTTTTSATGMPTIEPEPCRKRTASFRSGLDGSGATSSSSPNQSQLSLPGLVAFTANEPTTLGYNINNNNAASTPSASNKSRSHSTTSLYHQHPNGKRLMRERKTVCSLHPLSSTTVTANDYSSGGLLSLDNSSNCSAVITADSDAAQQQHLRDRDDSENEAHSFSLPGSAVDSRRGSGLSTRRSSGAGSGAGGSGGGGGSRRGSQQPIVVIEDRRSTGAGSDCEAPESGSSNVLRITEYVTTRTLTSNRSGNNNRQTTSYDDDDGDGEAGDDELESGDVTDNGEIQQENRPGRRSAHRGGGSGHASVKPRTSDYESSDSPNSSDHCEEIPMPSSRTTLGPPESHQLPVLIRTELEEYDCPYAPGTDLTDEDYVVNREFKVHEDEQNCRVILLEDGSRFDLDQLECDQLLNDLKEWDYPIFDLLDRYTDRILSTTCYRVFAEVGLFDTFKIPLREFFHFFHALELGYRDKPYHNRTHASDVLHAVFYLTSQPIPGFTVHSLDSDPSSAKILGVDSSSPSPALVQRASFNFEDSYGIMGANFPALELMALYTAATMHDYDHPGRTNAFLVTTLAPQAILYNDRSVLENHHAAAAWSLFLSDPRFNFLVHLERAEFKRFRYLIIEAILATDLKRHFEILAEFNAKMNDADAPGIDWNNETDRLLAMQMCIKLADINGPCKIHDIHVRWTHRIAEEFYEQGDEEASLGMPISPYMDRNNPQLAKLQESFINHLVAPLCNAYGEAGLLPGEWDDGIQDDDDESLPSSFYSDGSGCHEERRASSGESSCMAELERDPGQSAGSGSDSDTPVHRKRSPTGRKILCLQTQHLQENHEYWVAQIKESELRPSSDNAGVSCSGGGRSDSGDNNSSGDSSPISLSEDRMEPIAEENSPKSFERSFSFEKEDSKL</sequence>
<evidence type="ECO:0000256" key="5">
    <source>
        <dbReference type="SAM" id="Phobius"/>
    </source>
</evidence>
<feature type="domain" description="PDEase" evidence="6">
    <location>
        <begin position="916"/>
        <end position="1357"/>
    </location>
</feature>
<proteinExistence type="inferred from homology"/>
<dbReference type="InterPro" id="IPR023174">
    <property type="entry name" value="PDEase_CS"/>
</dbReference>
<feature type="region of interest" description="Disordered" evidence="4">
    <location>
        <begin position="1"/>
        <end position="39"/>
    </location>
</feature>
<comment type="similarity">
    <text evidence="3">Belongs to the cyclic nucleotide phosphodiesterase family.</text>
</comment>
<evidence type="ECO:0000313" key="8">
    <source>
        <dbReference type="Proteomes" id="UP000820818"/>
    </source>
</evidence>
<dbReference type="PROSITE" id="PS00126">
    <property type="entry name" value="PDEASE_I_1"/>
    <property type="match status" value="1"/>
</dbReference>
<feature type="compositionally biased region" description="Low complexity" evidence="4">
    <location>
        <begin position="583"/>
        <end position="597"/>
    </location>
</feature>
<dbReference type="SUPFAM" id="SSF109604">
    <property type="entry name" value="HD-domain/PDEase-like"/>
    <property type="match status" value="1"/>
</dbReference>
<dbReference type="InterPro" id="IPR036971">
    <property type="entry name" value="PDEase_catalytic_dom_sf"/>
</dbReference>
<dbReference type="GO" id="GO:0046872">
    <property type="term" value="F:metal ion binding"/>
    <property type="evidence" value="ECO:0007669"/>
    <property type="project" value="UniProtKB-KW"/>
</dbReference>